<name>A0A542TGW8_9ACTN</name>
<protein>
    <submittedName>
        <fullName evidence="1">Uncharacterized protein</fullName>
    </submittedName>
</protein>
<dbReference type="RefSeq" id="WP_055706556.1">
    <property type="nucleotide sequence ID" value="NZ_JBPJFI010000001.1"/>
</dbReference>
<dbReference type="Proteomes" id="UP000318103">
    <property type="component" value="Unassembled WGS sequence"/>
</dbReference>
<evidence type="ECO:0000313" key="1">
    <source>
        <dbReference type="EMBL" id="TQK86089.1"/>
    </source>
</evidence>
<keyword evidence="2" id="KW-1185">Reference proteome</keyword>
<proteinExistence type="predicted"/>
<organism evidence="1 2">
    <name type="scientific">Streptomyces puniciscabiei</name>
    <dbReference type="NCBI Taxonomy" id="164348"/>
    <lineage>
        <taxon>Bacteria</taxon>
        <taxon>Bacillati</taxon>
        <taxon>Actinomycetota</taxon>
        <taxon>Actinomycetes</taxon>
        <taxon>Kitasatosporales</taxon>
        <taxon>Streptomycetaceae</taxon>
        <taxon>Streptomyces</taxon>
    </lineage>
</organism>
<gene>
    <name evidence="1" type="ORF">FB563_6161</name>
</gene>
<sequence length="186" mass="20751">MLEVRRADGPWPESTDPVLSGQELRRVLTDPEQWIPARACADRVWLSVPEVVRARWQARAFPAPASGGFPHREEWTAVEETLLICTLEASGWLTGPFGVLQSPEGDWSLDERLAWVEPQIAPLVRWVEQGWIEVYYFPGREEGFTVVPAGELLTTLADPAVLHEDDDWGAGVTCEFTDAGLGAWRG</sequence>
<dbReference type="OrthoDB" id="4067342at2"/>
<dbReference type="EMBL" id="VFNX01000002">
    <property type="protein sequence ID" value="TQK86089.1"/>
    <property type="molecule type" value="Genomic_DNA"/>
</dbReference>
<comment type="caution">
    <text evidence="1">The sequence shown here is derived from an EMBL/GenBank/DDBJ whole genome shotgun (WGS) entry which is preliminary data.</text>
</comment>
<reference evidence="1 2" key="1">
    <citation type="submission" date="2019-06" db="EMBL/GenBank/DDBJ databases">
        <title>Sequencing the genomes of 1000 actinobacteria strains.</title>
        <authorList>
            <person name="Klenk H.-P."/>
        </authorList>
    </citation>
    <scope>NUCLEOTIDE SEQUENCE [LARGE SCALE GENOMIC DNA]</scope>
    <source>
        <strain evidence="1 2">DSM 41929</strain>
    </source>
</reference>
<accession>A0A542TGW8</accession>
<dbReference type="AlphaFoldDB" id="A0A542TGW8"/>
<evidence type="ECO:0000313" key="2">
    <source>
        <dbReference type="Proteomes" id="UP000318103"/>
    </source>
</evidence>